<feature type="compositionally biased region" description="Low complexity" evidence="11">
    <location>
        <begin position="28"/>
        <end position="58"/>
    </location>
</feature>
<keyword evidence="8 10" id="KW-0221">Differentiation</keyword>
<evidence type="ECO:0000256" key="8">
    <source>
        <dbReference type="ARBA" id="ARBA00022782"/>
    </source>
</evidence>
<keyword evidence="9 10" id="KW-0339">Growth factor</keyword>
<keyword evidence="7 10" id="KW-0732">Signal</keyword>
<keyword evidence="5 10" id="KW-0964">Secreted</keyword>
<evidence type="ECO:0000256" key="11">
    <source>
        <dbReference type="SAM" id="MobiDB-lite"/>
    </source>
</evidence>
<comment type="PTM">
    <text evidence="10">PSK-alpha is produced by endopeptidase digestion. PSK-beta is produced from PSK-alpha by exopeptidase digestion.</text>
</comment>
<feature type="region of interest" description="Disordered" evidence="11">
    <location>
        <begin position="28"/>
        <end position="61"/>
    </location>
</feature>
<evidence type="ECO:0000256" key="9">
    <source>
        <dbReference type="ARBA" id="ARBA00023030"/>
    </source>
</evidence>
<evidence type="ECO:0000313" key="12">
    <source>
        <dbReference type="EMBL" id="CAD6226975.1"/>
    </source>
</evidence>
<organism evidence="12 13">
    <name type="scientific">Miscanthus lutarioriparius</name>
    <dbReference type="NCBI Taxonomy" id="422564"/>
    <lineage>
        <taxon>Eukaryota</taxon>
        <taxon>Viridiplantae</taxon>
        <taxon>Streptophyta</taxon>
        <taxon>Embryophyta</taxon>
        <taxon>Tracheophyta</taxon>
        <taxon>Spermatophyta</taxon>
        <taxon>Magnoliopsida</taxon>
        <taxon>Liliopsida</taxon>
        <taxon>Poales</taxon>
        <taxon>Poaceae</taxon>
        <taxon>PACMAD clade</taxon>
        <taxon>Panicoideae</taxon>
        <taxon>Andropogonodae</taxon>
        <taxon>Andropogoneae</taxon>
        <taxon>Saccharinae</taxon>
        <taxon>Miscanthus</taxon>
    </lineage>
</organism>
<dbReference type="AlphaFoldDB" id="A0A811NV01"/>
<evidence type="ECO:0000256" key="1">
    <source>
        <dbReference type="ARBA" id="ARBA00003158"/>
    </source>
</evidence>
<dbReference type="PANTHER" id="PTHR33285">
    <property type="entry name" value="PHYTOSULFOKINES 3"/>
    <property type="match status" value="1"/>
</dbReference>
<evidence type="ECO:0000256" key="10">
    <source>
        <dbReference type="RuleBase" id="RU368031"/>
    </source>
</evidence>
<evidence type="ECO:0000256" key="5">
    <source>
        <dbReference type="ARBA" id="ARBA00022525"/>
    </source>
</evidence>
<dbReference type="EMBL" id="CAJGYO010000004">
    <property type="protein sequence ID" value="CAD6226975.1"/>
    <property type="molecule type" value="Genomic_DNA"/>
</dbReference>
<proteinExistence type="inferred from homology"/>
<keyword evidence="6 10" id="KW-0765">Sulfation</keyword>
<evidence type="ECO:0000256" key="2">
    <source>
        <dbReference type="ARBA" id="ARBA00004613"/>
    </source>
</evidence>
<comment type="function">
    <text evidence="1 10">Promotes plant cell differentiation, organogenesis and somatic embryogenesis as well as cell proliferation.</text>
</comment>
<keyword evidence="4 10" id="KW-0217">Developmental protein</keyword>
<dbReference type="Proteomes" id="UP000604825">
    <property type="component" value="Unassembled WGS sequence"/>
</dbReference>
<keyword evidence="13" id="KW-1185">Reference proteome</keyword>
<accession>A0A811NV01</accession>
<dbReference type="Pfam" id="PF06404">
    <property type="entry name" value="PSK"/>
    <property type="match status" value="1"/>
</dbReference>
<evidence type="ECO:0000256" key="7">
    <source>
        <dbReference type="ARBA" id="ARBA00022729"/>
    </source>
</evidence>
<protein>
    <recommendedName>
        <fullName evidence="10">Phytosulfokine</fullName>
    </recommendedName>
    <component>
        <recommendedName>
            <fullName evidence="10">Phytosulfokine-alpha</fullName>
            <shortName evidence="10">PSK-alpha</shortName>
            <shortName evidence="10">Phytosulfokine-a</shortName>
        </recommendedName>
    </component>
    <component>
        <recommendedName>
            <fullName evidence="10">Phytosulfokine-beta</fullName>
            <shortName evidence="10">PSK-beta</shortName>
            <shortName evidence="10">Phytosulfokine-b</shortName>
        </recommendedName>
    </component>
</protein>
<evidence type="ECO:0000256" key="6">
    <source>
        <dbReference type="ARBA" id="ARBA00022641"/>
    </source>
</evidence>
<feature type="signal peptide" evidence="10">
    <location>
        <begin position="1"/>
        <end position="30"/>
    </location>
</feature>
<evidence type="ECO:0000256" key="3">
    <source>
        <dbReference type="ARBA" id="ARBA00010781"/>
    </source>
</evidence>
<name>A0A811NV01_9POAL</name>
<reference evidence="12" key="1">
    <citation type="submission" date="2020-10" db="EMBL/GenBank/DDBJ databases">
        <authorList>
            <person name="Han B."/>
            <person name="Lu T."/>
            <person name="Zhao Q."/>
            <person name="Huang X."/>
            <person name="Zhao Y."/>
        </authorList>
    </citation>
    <scope>NUCLEOTIDE SEQUENCE</scope>
</reference>
<dbReference type="InterPro" id="IPR009438">
    <property type="entry name" value="Phytosulfokine"/>
</dbReference>
<evidence type="ECO:0000256" key="4">
    <source>
        <dbReference type="ARBA" id="ARBA00022473"/>
    </source>
</evidence>
<comment type="PTM">
    <text evidence="10">Sulfation is important for activity and for the binding to a putative membrane receptor.</text>
</comment>
<dbReference type="GO" id="GO:0005576">
    <property type="term" value="C:extracellular region"/>
    <property type="evidence" value="ECO:0007669"/>
    <property type="project" value="UniProtKB-SubCell"/>
</dbReference>
<dbReference type="GO" id="GO:0030154">
    <property type="term" value="P:cell differentiation"/>
    <property type="evidence" value="ECO:0007669"/>
    <property type="project" value="UniProtKB-UniRule"/>
</dbReference>
<evidence type="ECO:0000313" key="13">
    <source>
        <dbReference type="Proteomes" id="UP000604825"/>
    </source>
</evidence>
<comment type="subcellular location">
    <subcellularLocation>
        <location evidence="2 10">Secreted</location>
    </subcellularLocation>
</comment>
<dbReference type="GO" id="GO:0008083">
    <property type="term" value="F:growth factor activity"/>
    <property type="evidence" value="ECO:0007669"/>
    <property type="project" value="UniProtKB-UniRule"/>
</dbReference>
<feature type="chain" id="PRO_5033093431" description="Phytosulfokine" evidence="10">
    <location>
        <begin position="31"/>
        <end position="85"/>
    </location>
</feature>
<comment type="similarity">
    <text evidence="3 10">Belongs to the phytosulfokine family.</text>
</comment>
<dbReference type="PANTHER" id="PTHR33285:SF40">
    <property type="entry name" value="PHYTOSULFOKINES 4"/>
    <property type="match status" value="1"/>
</dbReference>
<sequence length="85" mass="8802">MARSATVMFLAAALAVLLLAASSSAPVASAARDDPAAPAVSSHDQRQGSAAEGAGCEGANDEDECMMRRTLAAHTDYIYTQQHHN</sequence>
<gene>
    <name evidence="12" type="ORF">NCGR_LOCUS18618</name>
</gene>
<comment type="caution">
    <text evidence="12">The sequence shown here is derived from an EMBL/GenBank/DDBJ whole genome shotgun (WGS) entry which is preliminary data.</text>
</comment>
<dbReference type="GO" id="GO:0008283">
    <property type="term" value="P:cell population proliferation"/>
    <property type="evidence" value="ECO:0007669"/>
    <property type="project" value="UniProtKB-UniRule"/>
</dbReference>